<evidence type="ECO:0000313" key="1">
    <source>
        <dbReference type="EMBL" id="TFK03866.1"/>
    </source>
</evidence>
<accession>A0A4D9E037</accession>
<keyword evidence="2" id="KW-1185">Reference proteome</keyword>
<evidence type="ECO:0000313" key="2">
    <source>
        <dbReference type="Proteomes" id="UP000297703"/>
    </source>
</evidence>
<reference evidence="1 2" key="1">
    <citation type="submission" date="2019-04" db="EMBL/GenBank/DDBJ databases">
        <title>Draft genome of the big-headed turtle Platysternon megacephalum.</title>
        <authorList>
            <person name="Gong S."/>
        </authorList>
    </citation>
    <scope>NUCLEOTIDE SEQUENCE [LARGE SCALE GENOMIC DNA]</scope>
    <source>
        <strain evidence="1">DO16091913</strain>
        <tissue evidence="1">Muscle</tissue>
    </source>
</reference>
<dbReference type="EMBL" id="QXTE01000151">
    <property type="protein sequence ID" value="TFK03866.1"/>
    <property type="molecule type" value="Genomic_DNA"/>
</dbReference>
<dbReference type="Proteomes" id="UP000297703">
    <property type="component" value="Unassembled WGS sequence"/>
</dbReference>
<comment type="caution">
    <text evidence="1">The sequence shown here is derived from an EMBL/GenBank/DDBJ whole genome shotgun (WGS) entry which is preliminary data.</text>
</comment>
<sequence length="104" mass="11509">MGWAERAPLPPCSDPRAQPHCVEWGGKAAWGSVAQRAEGTEEQQLIPPSAPWAHAALMPRAVDQKEPWESPGGSWAIQTCSRSLREARIIRVFKWLKGKDVVPD</sequence>
<dbReference type="AlphaFoldDB" id="A0A4D9E037"/>
<protein>
    <submittedName>
        <fullName evidence="1">Unconventional myosin-Vc</fullName>
    </submittedName>
</protein>
<proteinExistence type="predicted"/>
<reference evidence="1 2" key="2">
    <citation type="submission" date="2019-04" db="EMBL/GenBank/DDBJ databases">
        <title>The genome sequence of big-headed turtle.</title>
        <authorList>
            <person name="Gong S."/>
        </authorList>
    </citation>
    <scope>NUCLEOTIDE SEQUENCE [LARGE SCALE GENOMIC DNA]</scope>
    <source>
        <strain evidence="1">DO16091913</strain>
        <tissue evidence="1">Muscle</tissue>
    </source>
</reference>
<name>A0A4D9E037_9SAUR</name>
<organism evidence="1 2">
    <name type="scientific">Platysternon megacephalum</name>
    <name type="common">big-headed turtle</name>
    <dbReference type="NCBI Taxonomy" id="55544"/>
    <lineage>
        <taxon>Eukaryota</taxon>
        <taxon>Metazoa</taxon>
        <taxon>Chordata</taxon>
        <taxon>Craniata</taxon>
        <taxon>Vertebrata</taxon>
        <taxon>Euteleostomi</taxon>
        <taxon>Archelosauria</taxon>
        <taxon>Testudinata</taxon>
        <taxon>Testudines</taxon>
        <taxon>Cryptodira</taxon>
        <taxon>Durocryptodira</taxon>
        <taxon>Testudinoidea</taxon>
        <taxon>Platysternidae</taxon>
        <taxon>Platysternon</taxon>
    </lineage>
</organism>
<gene>
    <name evidence="1" type="ORF">DR999_PMT13690</name>
</gene>